<dbReference type="Gene3D" id="3.60.10.10">
    <property type="entry name" value="Endonuclease/exonuclease/phosphatase"/>
    <property type="match status" value="1"/>
</dbReference>
<dbReference type="SUPFAM" id="SSF56672">
    <property type="entry name" value="DNA/RNA polymerases"/>
    <property type="match status" value="1"/>
</dbReference>
<dbReference type="PROSITE" id="PS50879">
    <property type="entry name" value="RNASE_H_1"/>
    <property type="match status" value="1"/>
</dbReference>
<dbReference type="GO" id="GO:0003676">
    <property type="term" value="F:nucleic acid binding"/>
    <property type="evidence" value="ECO:0007669"/>
    <property type="project" value="InterPro"/>
</dbReference>
<dbReference type="InterPro" id="IPR036691">
    <property type="entry name" value="Endo/exonu/phosph_ase_sf"/>
</dbReference>
<keyword evidence="4" id="KW-1185">Reference proteome</keyword>
<feature type="domain" description="RNase H type-1" evidence="2">
    <location>
        <begin position="1149"/>
        <end position="1279"/>
    </location>
</feature>
<evidence type="ECO:0000259" key="2">
    <source>
        <dbReference type="PROSITE" id="PS50879"/>
    </source>
</evidence>
<dbReference type="EMBL" id="JAZDWU010000003">
    <property type="protein sequence ID" value="KAL0009311.1"/>
    <property type="molecule type" value="Genomic_DNA"/>
</dbReference>
<evidence type="ECO:0000313" key="4">
    <source>
        <dbReference type="Proteomes" id="UP001459277"/>
    </source>
</evidence>
<reference evidence="3 4" key="1">
    <citation type="submission" date="2024-01" db="EMBL/GenBank/DDBJ databases">
        <title>A telomere-to-telomere, gap-free genome of sweet tea (Lithocarpus litseifolius).</title>
        <authorList>
            <person name="Zhou J."/>
        </authorList>
    </citation>
    <scope>NUCLEOTIDE SEQUENCE [LARGE SCALE GENOMIC DNA]</scope>
    <source>
        <strain evidence="3">Zhou-2022a</strain>
        <tissue evidence="3">Leaf</tissue>
    </source>
</reference>
<dbReference type="Gene3D" id="3.30.420.10">
    <property type="entry name" value="Ribonuclease H-like superfamily/Ribonuclease H"/>
    <property type="match status" value="1"/>
</dbReference>
<evidence type="ECO:0000259" key="1">
    <source>
        <dbReference type="PROSITE" id="PS50878"/>
    </source>
</evidence>
<sequence>MVVMETRVGGDRAKEITDRLPFDGVIFADTMGFAGGIWLLWNSERVEVMQLASTEQEIHVEVKVLPSNSSWIFSAVYASPRIVERQMLWENLFKVAELHGKPWIIAGDFNEPLAGEDKFGGRPVSISRSLMFKECLDKCSMEDMGFSGPRYTWTNRREIHSLIQERIDRFFMNPSWCLLYPDAKVSHLTRCHSDHCPVLMETNPKRQLHLIRPFRFQAFWLSDPSFPSVVNQAWHQPRKLMEAIEAFSKQASLWNKNHFGNIFQKKRRVLARLDGVQKALANQPSSSLVALETQLIKELDVVLDQERDLWALKSRINWMVLGDRNTSFYHVSALARRKRNFITAIKNDAGEWLTEEREVANHFREGFIRLYTTDQEAATREFSYNLQWQPKLSSEEKNNMSHMVTEEEIRAALWSLKAFKAPGPDGLHAGFFQRFWLVVGRSNQGPESFGSYRPISLCNTVYKIVSKILVGRIRPLLDQLISPCQAAFVPGRRGVDNAIIVQEIIHTLGRTRGKCGYMALKIDLEKAYDKLEWSFIRSMLIRYNFPENLVEIIMSCISSVSTSLLFNGGSLEPFRPSRGIRQGDPLSPYIFILCMDFLGQLIQEKCEDKVWCPIKPSRSGPSFSHLFFADDLVLFAKADADNCNAIREVLDTFCRYSGQAVSDSKSRVYFSPNIVHDDREAFSDILGFCQTECLGKYLGFPFKHQGSDSLDLGFVLDRVKCKLAGWKANLLSMAGRTVLIQASSSSIPAYLMQCNLLPGKVLDGIDRVNRNFLWGSTEDKGKMHWVGWKKVTRSKEEGGLGLQTAKGRNTALLAKLNWRFHTEDKAPWVKVLRMKYCSPQRINSRNANKLPKSRIWRGMLQGEETFKKGTKWLPGFDSNLDFWNDNWTNHGPLRKIIQGPLSREAAELRIKDVVDYSGRWNWPLIQMTFPEEVYRDIKATPIPFSVRIEDRLTWKYSAKGDFELKSAYGLATEPLRDAPFNGKWIWKLKTLPKIQMFVWKCMHHSIGVKHCLAARGLQVDACCPRCHTEEESILHMLRDCPLSKNVWQQVGGRVNHSNFFSLSLQDWLISNATSNSYYQSGPLPWNHVFLFGIWMLWKDRNLCIFKQRNPNPNLGKDVVDRAAEFFFCANNGPATKRKIMKSIRWEKPWAGWLTLNTDGSATSSTGQAGGGGLIRDDKGDWVSGFARRIGNTNSFMAELWALRNGLQLCLQLNTHSVNIELDAKVIVDALNSPTPSNPSVTSILEECRHLANQIPQKSVRHIFREANKCADFLARIGSLLDNDFMVFSSPPVDLIRLLEADSSGLYVNRLCSEPLFAV</sequence>
<dbReference type="GO" id="GO:0004523">
    <property type="term" value="F:RNA-DNA hybrid ribonuclease activity"/>
    <property type="evidence" value="ECO:0007669"/>
    <property type="project" value="InterPro"/>
</dbReference>
<dbReference type="PANTHER" id="PTHR33116:SF86">
    <property type="entry name" value="REVERSE TRANSCRIPTASE DOMAIN-CONTAINING PROTEIN"/>
    <property type="match status" value="1"/>
</dbReference>
<dbReference type="SUPFAM" id="SSF53098">
    <property type="entry name" value="Ribonuclease H-like"/>
    <property type="match status" value="1"/>
</dbReference>
<dbReference type="Proteomes" id="UP001459277">
    <property type="component" value="Unassembled WGS sequence"/>
</dbReference>
<gene>
    <name evidence="3" type="ORF">SO802_010813</name>
</gene>
<dbReference type="InterPro" id="IPR026960">
    <property type="entry name" value="RVT-Znf"/>
</dbReference>
<dbReference type="InterPro" id="IPR036397">
    <property type="entry name" value="RNaseH_sf"/>
</dbReference>
<dbReference type="PANTHER" id="PTHR33116">
    <property type="entry name" value="REVERSE TRANSCRIPTASE ZINC-BINDING DOMAIN-CONTAINING PROTEIN-RELATED-RELATED"/>
    <property type="match status" value="1"/>
</dbReference>
<accession>A0AAW2DFU7</accession>
<dbReference type="SUPFAM" id="SSF56219">
    <property type="entry name" value="DNase I-like"/>
    <property type="match status" value="1"/>
</dbReference>
<comment type="caution">
    <text evidence="3">The sequence shown here is derived from an EMBL/GenBank/DDBJ whole genome shotgun (WGS) entry which is preliminary data.</text>
</comment>
<dbReference type="Pfam" id="PF13456">
    <property type="entry name" value="RVT_3"/>
    <property type="match status" value="1"/>
</dbReference>
<dbReference type="Pfam" id="PF00078">
    <property type="entry name" value="RVT_1"/>
    <property type="match status" value="1"/>
</dbReference>
<organism evidence="3 4">
    <name type="scientific">Lithocarpus litseifolius</name>
    <dbReference type="NCBI Taxonomy" id="425828"/>
    <lineage>
        <taxon>Eukaryota</taxon>
        <taxon>Viridiplantae</taxon>
        <taxon>Streptophyta</taxon>
        <taxon>Embryophyta</taxon>
        <taxon>Tracheophyta</taxon>
        <taxon>Spermatophyta</taxon>
        <taxon>Magnoliopsida</taxon>
        <taxon>eudicotyledons</taxon>
        <taxon>Gunneridae</taxon>
        <taxon>Pentapetalae</taxon>
        <taxon>rosids</taxon>
        <taxon>fabids</taxon>
        <taxon>Fagales</taxon>
        <taxon>Fagaceae</taxon>
        <taxon>Lithocarpus</taxon>
    </lineage>
</organism>
<dbReference type="Pfam" id="PF13966">
    <property type="entry name" value="zf-RVT"/>
    <property type="match status" value="1"/>
</dbReference>
<dbReference type="InterPro" id="IPR012337">
    <property type="entry name" value="RNaseH-like_sf"/>
</dbReference>
<dbReference type="InterPro" id="IPR002156">
    <property type="entry name" value="RNaseH_domain"/>
</dbReference>
<name>A0AAW2DFU7_9ROSI</name>
<dbReference type="InterPro" id="IPR005135">
    <property type="entry name" value="Endo/exonuclease/phosphatase"/>
</dbReference>
<dbReference type="PROSITE" id="PS50878">
    <property type="entry name" value="RT_POL"/>
    <property type="match status" value="1"/>
</dbReference>
<evidence type="ECO:0008006" key="5">
    <source>
        <dbReference type="Google" id="ProtNLM"/>
    </source>
</evidence>
<feature type="domain" description="Reverse transcriptase" evidence="1">
    <location>
        <begin position="402"/>
        <end position="702"/>
    </location>
</feature>
<dbReference type="CDD" id="cd01650">
    <property type="entry name" value="RT_nLTR_like"/>
    <property type="match status" value="1"/>
</dbReference>
<dbReference type="CDD" id="cd06222">
    <property type="entry name" value="RNase_H_like"/>
    <property type="match status" value="1"/>
</dbReference>
<evidence type="ECO:0000313" key="3">
    <source>
        <dbReference type="EMBL" id="KAL0009311.1"/>
    </source>
</evidence>
<protein>
    <recommendedName>
        <fullName evidence="5">Reverse transcriptase domain-containing protein</fullName>
    </recommendedName>
</protein>
<proteinExistence type="predicted"/>
<dbReference type="Pfam" id="PF03372">
    <property type="entry name" value="Exo_endo_phos"/>
    <property type="match status" value="1"/>
</dbReference>
<dbReference type="InterPro" id="IPR000477">
    <property type="entry name" value="RT_dom"/>
</dbReference>
<dbReference type="InterPro" id="IPR043502">
    <property type="entry name" value="DNA/RNA_pol_sf"/>
</dbReference>
<dbReference type="InterPro" id="IPR044730">
    <property type="entry name" value="RNase_H-like_dom_plant"/>
</dbReference>